<keyword evidence="1" id="KW-1133">Transmembrane helix</keyword>
<sequence length="290" mass="33662">METKSLLIRLLIAITSLISASIYLWSATAYKYEDFYKHVSPLHVTTILFYFNVFLINIKIPNSNKLSKFINIIFIFCTIGFVVSGDLYSYFKEESHPEGKLTILYLLFAITELIYGIILVILNIKNCESRLMSNEQRLIRLLCLQFAYIITTLTQVIPLYMQKKIPLTNDFVYLFWLLYILDEKTSSKYISTTIETTPLQDNKAMSKSTRYRILNRIFATIFIIATVMSVYTFSVINFSSNDDDTYLASFRDITSFIANLCFYGWSLMSFYKNSVSANIDNYHYSSISST</sequence>
<evidence type="ECO:0000313" key="2">
    <source>
        <dbReference type="EMBL" id="AYV75708.1"/>
    </source>
</evidence>
<organism evidence="2">
    <name type="scientific">Terrestrivirus sp</name>
    <dbReference type="NCBI Taxonomy" id="2487775"/>
    <lineage>
        <taxon>Viruses</taxon>
        <taxon>Varidnaviria</taxon>
        <taxon>Bamfordvirae</taxon>
        <taxon>Nucleocytoviricota</taxon>
        <taxon>Megaviricetes</taxon>
        <taxon>Imitervirales</taxon>
        <taxon>Mimiviridae</taxon>
        <taxon>Klosneuvirinae</taxon>
    </lineage>
</organism>
<feature type="transmembrane region" description="Helical" evidence="1">
    <location>
        <begin position="38"/>
        <end position="57"/>
    </location>
</feature>
<feature type="transmembrane region" description="Helical" evidence="1">
    <location>
        <begin position="213"/>
        <end position="233"/>
    </location>
</feature>
<feature type="transmembrane region" description="Helical" evidence="1">
    <location>
        <begin position="253"/>
        <end position="271"/>
    </location>
</feature>
<name>A0A3G4ZLK4_9VIRU</name>
<accession>A0A3G4ZLK4</accession>
<dbReference type="EMBL" id="MK071980">
    <property type="protein sequence ID" value="AYV75708.1"/>
    <property type="molecule type" value="Genomic_DNA"/>
</dbReference>
<keyword evidence="1" id="KW-0812">Transmembrane</keyword>
<gene>
    <name evidence="2" type="ORF">Terrestrivirus2_216</name>
</gene>
<proteinExistence type="predicted"/>
<evidence type="ECO:0008006" key="3">
    <source>
        <dbReference type="Google" id="ProtNLM"/>
    </source>
</evidence>
<reference evidence="2" key="1">
    <citation type="submission" date="2018-10" db="EMBL/GenBank/DDBJ databases">
        <title>Hidden diversity of soil giant viruses.</title>
        <authorList>
            <person name="Schulz F."/>
            <person name="Alteio L."/>
            <person name="Goudeau D."/>
            <person name="Ryan E.M."/>
            <person name="Malmstrom R.R."/>
            <person name="Blanchard J."/>
            <person name="Woyke T."/>
        </authorList>
    </citation>
    <scope>NUCLEOTIDE SEQUENCE</scope>
    <source>
        <strain evidence="2">TEV1</strain>
    </source>
</reference>
<keyword evidence="1" id="KW-0472">Membrane</keyword>
<feature type="transmembrane region" description="Helical" evidence="1">
    <location>
        <begin position="103"/>
        <end position="126"/>
    </location>
</feature>
<feature type="transmembrane region" description="Helical" evidence="1">
    <location>
        <begin position="7"/>
        <end position="26"/>
    </location>
</feature>
<evidence type="ECO:0000256" key="1">
    <source>
        <dbReference type="SAM" id="Phobius"/>
    </source>
</evidence>
<protein>
    <recommendedName>
        <fullName evidence="3">Transmembrane protein</fullName>
    </recommendedName>
</protein>
<feature type="transmembrane region" description="Helical" evidence="1">
    <location>
        <begin position="69"/>
        <end position="91"/>
    </location>
</feature>